<dbReference type="InterPro" id="IPR024163">
    <property type="entry name" value="Aerotolerance_reg_N"/>
</dbReference>
<feature type="transmembrane region" description="Helical" evidence="1">
    <location>
        <begin position="597"/>
        <end position="614"/>
    </location>
</feature>
<keyword evidence="1" id="KW-0812">Transmembrane</keyword>
<sequence length="615" mass="69329">MSFLQPFFLLGVGLTAVPIIIHLWFHKRLQKIPFSSLKFLKKTEAKKLGWLRFREILILILRCLLITFIFLSLAKPQVRRPVPGARRLASVILLLDNSYSMDYGENFTLAKEAAAEILSLYSAGSEFIVLPLCDKTDFHDTDAPISWVDKRSALQIIEEITLSNKTGRLSALLTGLTPSEKAKHHLEYIYIGDGQEVTFRGFSEDITADTVDFYWLKIPCGGNVSIESVAVKDPISIPEENYSLYVKLMNHSSRFWQGKVVLQAGGYHYEKEAEIQAQSDLKVEFLLPVSVTHGKFTIYDDSLLKDNSYFFSKSLPERIKILIVGDDKFLHTALQPADKLNPLFVVKTASTLKGVDLRRFTVVILNGVPDISKSDIYRLHNFIAQRRHGFIFFPGAEIGENLKTFLSQYCTPGETVAAQGYVTIDWIDYNHPIFKVFDKNVGLKNIKIYRFHKFSTDKKVIAKLTGEYPFIIVDGNVAVLALRFEPQTTNIVYKAAFVPLLFRLIINVCNASPDKEFYVGDTVPETSGLKAPTGEYLKTGDKFLLPGFYTTPSQTLGVNVGPEEGNLKVLGKNTAEVLNVHILDMEKDLKTRSLSRLFLFLALFCLIAELLLLLA</sequence>
<feature type="transmembrane region" description="Helical" evidence="1">
    <location>
        <begin position="56"/>
        <end position="74"/>
    </location>
</feature>
<proteinExistence type="predicted"/>
<evidence type="ECO:0000256" key="1">
    <source>
        <dbReference type="SAM" id="Phobius"/>
    </source>
</evidence>
<dbReference type="EMBL" id="DRIG01000023">
    <property type="protein sequence ID" value="HEC77888.1"/>
    <property type="molecule type" value="Genomic_DNA"/>
</dbReference>
<keyword evidence="1" id="KW-1133">Transmembrane helix</keyword>
<dbReference type="InterPro" id="IPR036465">
    <property type="entry name" value="vWFA_dom_sf"/>
</dbReference>
<dbReference type="PANTHER" id="PTHR37464">
    <property type="entry name" value="BLL2463 PROTEIN"/>
    <property type="match status" value="1"/>
</dbReference>
<dbReference type="NCBIfam" id="TIGR02226">
    <property type="entry name" value="two_anch"/>
    <property type="match status" value="1"/>
</dbReference>
<dbReference type="Pfam" id="PF07584">
    <property type="entry name" value="BatA"/>
    <property type="match status" value="1"/>
</dbReference>
<dbReference type="SUPFAM" id="SSF53300">
    <property type="entry name" value="vWA-like"/>
    <property type="match status" value="1"/>
</dbReference>
<feature type="domain" description="Aerotolerance regulator N-terminal" evidence="2">
    <location>
        <begin position="1"/>
        <end position="76"/>
    </location>
</feature>
<feature type="transmembrane region" description="Helical" evidence="1">
    <location>
        <begin position="6"/>
        <end position="25"/>
    </location>
</feature>
<accession>A0A9C9EKS5</accession>
<comment type="caution">
    <text evidence="3">The sequence shown here is derived from an EMBL/GenBank/DDBJ whole genome shotgun (WGS) entry which is preliminary data.</text>
</comment>
<dbReference type="Proteomes" id="UP000885826">
    <property type="component" value="Unassembled WGS sequence"/>
</dbReference>
<organism evidence="3 4">
    <name type="scientific">candidate division WOR-3 bacterium</name>
    <dbReference type="NCBI Taxonomy" id="2052148"/>
    <lineage>
        <taxon>Bacteria</taxon>
        <taxon>Bacteria division WOR-3</taxon>
    </lineage>
</organism>
<dbReference type="PANTHER" id="PTHR37464:SF1">
    <property type="entry name" value="BLL2463 PROTEIN"/>
    <property type="match status" value="1"/>
</dbReference>
<evidence type="ECO:0000313" key="4">
    <source>
        <dbReference type="Proteomes" id="UP000885826"/>
    </source>
</evidence>
<evidence type="ECO:0000259" key="2">
    <source>
        <dbReference type="Pfam" id="PF07584"/>
    </source>
</evidence>
<dbReference type="AlphaFoldDB" id="A0A9C9EKS5"/>
<name>A0A9C9EKS5_UNCW3</name>
<dbReference type="Gene3D" id="3.40.50.410">
    <property type="entry name" value="von Willebrand factor, type A domain"/>
    <property type="match status" value="1"/>
</dbReference>
<protein>
    <recommendedName>
        <fullName evidence="2">Aerotolerance regulator N-terminal domain-containing protein</fullName>
    </recommendedName>
</protein>
<keyword evidence="1" id="KW-0472">Membrane</keyword>
<dbReference type="InterPro" id="IPR011933">
    <property type="entry name" value="Double_TM_dom"/>
</dbReference>
<reference evidence="3" key="1">
    <citation type="journal article" date="2020" name="mSystems">
        <title>Genome- and Community-Level Interaction Insights into Carbon Utilization and Element Cycling Functions of Hydrothermarchaeota in Hydrothermal Sediment.</title>
        <authorList>
            <person name="Zhou Z."/>
            <person name="Liu Y."/>
            <person name="Xu W."/>
            <person name="Pan J."/>
            <person name="Luo Z.H."/>
            <person name="Li M."/>
        </authorList>
    </citation>
    <scope>NUCLEOTIDE SEQUENCE</scope>
    <source>
        <strain evidence="3">HyVt-388</strain>
    </source>
</reference>
<gene>
    <name evidence="3" type="ORF">ENI34_01935</name>
</gene>
<evidence type="ECO:0000313" key="3">
    <source>
        <dbReference type="EMBL" id="HEC77888.1"/>
    </source>
</evidence>